<reference evidence="1" key="1">
    <citation type="journal article" date="2014" name="Front. Microbiol.">
        <title>High frequency of phylogenetically diverse reductive dehalogenase-homologous genes in deep subseafloor sedimentary metagenomes.</title>
        <authorList>
            <person name="Kawai M."/>
            <person name="Futagami T."/>
            <person name="Toyoda A."/>
            <person name="Takaki Y."/>
            <person name="Nishi S."/>
            <person name="Hori S."/>
            <person name="Arai W."/>
            <person name="Tsubouchi T."/>
            <person name="Morono Y."/>
            <person name="Uchiyama I."/>
            <person name="Ito T."/>
            <person name="Fujiyama A."/>
            <person name="Inagaki F."/>
            <person name="Takami H."/>
        </authorList>
    </citation>
    <scope>NUCLEOTIDE SEQUENCE</scope>
    <source>
        <strain evidence="1">Expedition CK06-06</strain>
    </source>
</reference>
<gene>
    <name evidence="1" type="ORF">S03H2_63914</name>
</gene>
<sequence length="51" mass="6241">MELKIFNEKFGQFFKTKTFLQNLKEKANKLENDFKEYITNYSNIIYDPIDQ</sequence>
<evidence type="ECO:0000313" key="1">
    <source>
        <dbReference type="EMBL" id="GAH88300.1"/>
    </source>
</evidence>
<accession>X1K3R0</accession>
<comment type="caution">
    <text evidence="1">The sequence shown here is derived from an EMBL/GenBank/DDBJ whole genome shotgun (WGS) entry which is preliminary data.</text>
</comment>
<feature type="non-terminal residue" evidence="1">
    <location>
        <position position="51"/>
    </location>
</feature>
<dbReference type="AlphaFoldDB" id="X1K3R0"/>
<proteinExistence type="predicted"/>
<organism evidence="1">
    <name type="scientific">marine sediment metagenome</name>
    <dbReference type="NCBI Taxonomy" id="412755"/>
    <lineage>
        <taxon>unclassified sequences</taxon>
        <taxon>metagenomes</taxon>
        <taxon>ecological metagenomes</taxon>
    </lineage>
</organism>
<protein>
    <submittedName>
        <fullName evidence="1">Uncharacterized protein</fullName>
    </submittedName>
</protein>
<name>X1K3R0_9ZZZZ</name>
<dbReference type="EMBL" id="BARU01041458">
    <property type="protein sequence ID" value="GAH88300.1"/>
    <property type="molecule type" value="Genomic_DNA"/>
</dbReference>